<evidence type="ECO:0000256" key="5">
    <source>
        <dbReference type="ARBA" id="ARBA00047698"/>
    </source>
</evidence>
<dbReference type="GO" id="GO:0051287">
    <property type="term" value="F:NAD binding"/>
    <property type="evidence" value="ECO:0007669"/>
    <property type="project" value="InterPro"/>
</dbReference>
<evidence type="ECO:0000313" key="9">
    <source>
        <dbReference type="Proteomes" id="UP000324832"/>
    </source>
</evidence>
<comment type="subunit">
    <text evidence="2">Homotetramer.</text>
</comment>
<dbReference type="Pfam" id="PF02800">
    <property type="entry name" value="Gp_dh_C"/>
    <property type="match status" value="1"/>
</dbReference>
<evidence type="ECO:0000256" key="6">
    <source>
        <dbReference type="RuleBase" id="RU000397"/>
    </source>
</evidence>
<dbReference type="SUPFAM" id="SSF51735">
    <property type="entry name" value="NAD(P)-binding Rossmann-fold domains"/>
    <property type="match status" value="1"/>
</dbReference>
<sequence>MVSRIGINGFGRIGRVVAINDPAIDIEYICYLIKFDSTHGKFKGNVSFNDNEIHIDDKVIKVFREKLPANIPWNTVAHWRDHRSIHQNIIPAVTGACKALGRIVPSVKDKLSGVAFRVPIVNVSVLDISIRLMQNTTLKEIVNTIENHSVLRKLIKTCDEEAVSSDFLGEEHSCIIDINSSIQLKPNFYKLICWYENEFSYACRVIDAIMFSDKQLRYNLKSLIARFQPINAPSEAFPTGKCSCGLKPKMFSNTVQNIGLKNIYQTQKADKKCTTLSTEQLPLRNLKKTNEVLKKWNENNKNGTCHNENPLLHNLISCELNHLQTTHYMKSQERLQKVKEKFNRMLNMTEDLLKQSTSRKSVDVGETTTHKKAIIDNDCNSINLKNEGIQKTNPMSGDCNTDDMHELNISNSIKDKNDIESDIFGAATGDSIVIEKDNDADIQSQSMHESLVIKSSECKNSTNQFDKLAISGEILGDLSISNVAQDISVTDTIRYGLDESNTTSKCTESPSSAGNKESLLKIDMVNVLTQSEPNVNSIARYQYSVTECSLNNENLPSSYSSKYYLENTESTNNDIGLITNTCYDLKAFTQARNSGVEKKLDKAVVESTTSVESSTFKSLEKEMKNSITSKRHSQDIYDKLDSASVSGSETSFDMNGRKSQVININDLTNSLEDLSRLDKICKIMEISDELSDKLFSALKNSTSTDGGKKKWSFKDLCERINLDEFCNNVFGK</sequence>
<dbReference type="PRINTS" id="PR00078">
    <property type="entry name" value="G3PDHDRGNASE"/>
</dbReference>
<evidence type="ECO:0000256" key="2">
    <source>
        <dbReference type="ARBA" id="ARBA00011881"/>
    </source>
</evidence>
<dbReference type="InterPro" id="IPR020828">
    <property type="entry name" value="GlycerAld_3-P_DH_NAD(P)-bd"/>
</dbReference>
<evidence type="ECO:0000256" key="3">
    <source>
        <dbReference type="ARBA" id="ARBA00023002"/>
    </source>
</evidence>
<protein>
    <recommendedName>
        <fullName evidence="7">Glyceraldehyde 3-phosphate dehydrogenase NAD(P) binding domain-containing protein</fullName>
    </recommendedName>
</protein>
<dbReference type="InterPro" id="IPR020829">
    <property type="entry name" value="GlycerAld_3-P_DH_cat"/>
</dbReference>
<dbReference type="EMBL" id="FZQP02001560">
    <property type="protein sequence ID" value="VVC93246.1"/>
    <property type="molecule type" value="Genomic_DNA"/>
</dbReference>
<dbReference type="PANTHER" id="PTHR10836:SF76">
    <property type="entry name" value="GLYCERALDEHYDE-3-PHOSPHATE DEHYDROGENASE-RELATED"/>
    <property type="match status" value="1"/>
</dbReference>
<dbReference type="PANTHER" id="PTHR10836">
    <property type="entry name" value="GLYCERALDEHYDE 3-PHOSPHATE DEHYDROGENASE"/>
    <property type="match status" value="1"/>
</dbReference>
<reference evidence="8 9" key="1">
    <citation type="submission" date="2017-07" db="EMBL/GenBank/DDBJ databases">
        <authorList>
            <person name="Talla V."/>
            <person name="Backstrom N."/>
        </authorList>
    </citation>
    <scope>NUCLEOTIDE SEQUENCE [LARGE SCALE GENOMIC DNA]</scope>
</reference>
<accession>A0A5E4Q6N6</accession>
<comment type="catalytic activity">
    <reaction evidence="5">
        <text>D-glyceraldehyde 3-phosphate + phosphate + NAD(+) = (2R)-3-phospho-glyceroyl phosphate + NADH + H(+)</text>
        <dbReference type="Rhea" id="RHEA:10300"/>
        <dbReference type="ChEBI" id="CHEBI:15378"/>
        <dbReference type="ChEBI" id="CHEBI:43474"/>
        <dbReference type="ChEBI" id="CHEBI:57540"/>
        <dbReference type="ChEBI" id="CHEBI:57604"/>
        <dbReference type="ChEBI" id="CHEBI:57945"/>
        <dbReference type="ChEBI" id="CHEBI:59776"/>
        <dbReference type="EC" id="1.2.1.12"/>
    </reaction>
</comment>
<dbReference type="Pfam" id="PF00044">
    <property type="entry name" value="Gp_dh_N"/>
    <property type="match status" value="1"/>
</dbReference>
<dbReference type="InterPro" id="IPR020831">
    <property type="entry name" value="GlycerAld/Erythrose_P_DH"/>
</dbReference>
<dbReference type="Gene3D" id="3.40.50.720">
    <property type="entry name" value="NAD(P)-binding Rossmann-like Domain"/>
    <property type="match status" value="2"/>
</dbReference>
<gene>
    <name evidence="8" type="ORF">LSINAPIS_LOCUS5477</name>
</gene>
<dbReference type="SMART" id="SM00846">
    <property type="entry name" value="Gp_dh_N"/>
    <property type="match status" value="1"/>
</dbReference>
<keyword evidence="3" id="KW-0560">Oxidoreductase</keyword>
<dbReference type="SUPFAM" id="SSF55347">
    <property type="entry name" value="Glyceraldehyde-3-phosphate dehydrogenase-like, C-terminal domain"/>
    <property type="match status" value="1"/>
</dbReference>
<evidence type="ECO:0000259" key="7">
    <source>
        <dbReference type="SMART" id="SM00846"/>
    </source>
</evidence>
<organism evidence="8 9">
    <name type="scientific">Leptidea sinapis</name>
    <dbReference type="NCBI Taxonomy" id="189913"/>
    <lineage>
        <taxon>Eukaryota</taxon>
        <taxon>Metazoa</taxon>
        <taxon>Ecdysozoa</taxon>
        <taxon>Arthropoda</taxon>
        <taxon>Hexapoda</taxon>
        <taxon>Insecta</taxon>
        <taxon>Pterygota</taxon>
        <taxon>Neoptera</taxon>
        <taxon>Endopterygota</taxon>
        <taxon>Lepidoptera</taxon>
        <taxon>Glossata</taxon>
        <taxon>Ditrysia</taxon>
        <taxon>Papilionoidea</taxon>
        <taxon>Pieridae</taxon>
        <taxon>Dismorphiinae</taxon>
        <taxon>Leptidea</taxon>
    </lineage>
</organism>
<dbReference type="Proteomes" id="UP000324832">
    <property type="component" value="Unassembled WGS sequence"/>
</dbReference>
<feature type="domain" description="Glyceraldehyde 3-phosphate dehydrogenase NAD(P) binding" evidence="7">
    <location>
        <begin position="3"/>
        <end position="97"/>
    </location>
</feature>
<dbReference type="GO" id="GO:0006096">
    <property type="term" value="P:glycolytic process"/>
    <property type="evidence" value="ECO:0007669"/>
    <property type="project" value="TreeGrafter"/>
</dbReference>
<dbReference type="GO" id="GO:0005829">
    <property type="term" value="C:cytosol"/>
    <property type="evidence" value="ECO:0007669"/>
    <property type="project" value="TreeGrafter"/>
</dbReference>
<keyword evidence="9" id="KW-1185">Reference proteome</keyword>
<evidence type="ECO:0000256" key="1">
    <source>
        <dbReference type="ARBA" id="ARBA00007406"/>
    </source>
</evidence>
<name>A0A5E4Q6N6_9NEOP</name>
<evidence type="ECO:0000256" key="4">
    <source>
        <dbReference type="ARBA" id="ARBA00023027"/>
    </source>
</evidence>
<dbReference type="AlphaFoldDB" id="A0A5E4Q6N6"/>
<dbReference type="InterPro" id="IPR036291">
    <property type="entry name" value="NAD(P)-bd_dom_sf"/>
</dbReference>
<keyword evidence="4" id="KW-0520">NAD</keyword>
<dbReference type="GO" id="GO:0004365">
    <property type="term" value="F:glyceraldehyde-3-phosphate dehydrogenase (NAD+) (phosphorylating) activity"/>
    <property type="evidence" value="ECO:0007669"/>
    <property type="project" value="UniProtKB-EC"/>
</dbReference>
<proteinExistence type="inferred from homology"/>
<dbReference type="Gene3D" id="3.30.360.10">
    <property type="entry name" value="Dihydrodipicolinate Reductase, domain 2"/>
    <property type="match status" value="1"/>
</dbReference>
<comment type="similarity">
    <text evidence="1 6">Belongs to the glyceraldehyde-3-phosphate dehydrogenase family.</text>
</comment>
<evidence type="ECO:0000313" key="8">
    <source>
        <dbReference type="EMBL" id="VVC93246.1"/>
    </source>
</evidence>